<dbReference type="EMBL" id="QXFY01000602">
    <property type="protein sequence ID" value="KAE9339943.1"/>
    <property type="molecule type" value="Genomic_DNA"/>
</dbReference>
<comment type="caution">
    <text evidence="1">The sequence shown here is derived from an EMBL/GenBank/DDBJ whole genome shotgun (WGS) entry which is preliminary data.</text>
</comment>
<evidence type="ECO:0000313" key="2">
    <source>
        <dbReference type="Proteomes" id="UP000486351"/>
    </source>
</evidence>
<organism evidence="1 2">
    <name type="scientific">Phytophthora fragariae</name>
    <dbReference type="NCBI Taxonomy" id="53985"/>
    <lineage>
        <taxon>Eukaryota</taxon>
        <taxon>Sar</taxon>
        <taxon>Stramenopiles</taxon>
        <taxon>Oomycota</taxon>
        <taxon>Peronosporomycetes</taxon>
        <taxon>Peronosporales</taxon>
        <taxon>Peronosporaceae</taxon>
        <taxon>Phytophthora</taxon>
    </lineage>
</organism>
<evidence type="ECO:0000313" key="1">
    <source>
        <dbReference type="EMBL" id="KAE9339943.1"/>
    </source>
</evidence>
<accession>A0A6G0RSK2</accession>
<name>A0A6G0RSK2_9STRA</name>
<gene>
    <name evidence="1" type="ORF">PF008_g11332</name>
</gene>
<protein>
    <submittedName>
        <fullName evidence="1">Uncharacterized protein</fullName>
    </submittedName>
</protein>
<proteinExistence type="predicted"/>
<dbReference type="Proteomes" id="UP000486351">
    <property type="component" value="Unassembled WGS sequence"/>
</dbReference>
<reference evidence="1 2" key="1">
    <citation type="submission" date="2018-09" db="EMBL/GenBank/DDBJ databases">
        <title>Genomic investigation of the strawberry pathogen Phytophthora fragariae indicates pathogenicity is determined by transcriptional variation in three key races.</title>
        <authorList>
            <person name="Adams T.M."/>
            <person name="Armitage A.D."/>
            <person name="Sobczyk M.K."/>
            <person name="Bates H.J."/>
            <person name="Dunwell J.M."/>
            <person name="Nellist C.F."/>
            <person name="Harrison R.J."/>
        </authorList>
    </citation>
    <scope>NUCLEOTIDE SEQUENCE [LARGE SCALE GENOMIC DNA]</scope>
    <source>
        <strain evidence="1 2">NOV-77</strain>
    </source>
</reference>
<sequence>MQRSVSDDPAENSKQALKALKCVAFSSKQMGTMLDRRRERLPCRLKAVVTEMELLRAHIGENVLSRPPALAPAAGASAPSS</sequence>
<dbReference type="AlphaFoldDB" id="A0A6G0RSK2"/>